<evidence type="ECO:0000313" key="3">
    <source>
        <dbReference type="Proteomes" id="UP000627838"/>
    </source>
</evidence>
<name>A0ABR9JZE2_9ACTN</name>
<proteinExistence type="predicted"/>
<dbReference type="InterPro" id="IPR011009">
    <property type="entry name" value="Kinase-like_dom_sf"/>
</dbReference>
<keyword evidence="2" id="KW-0808">Transferase</keyword>
<dbReference type="SUPFAM" id="SSF56112">
    <property type="entry name" value="Protein kinase-like (PK-like)"/>
    <property type="match status" value="1"/>
</dbReference>
<sequence length="304" mass="31956">MEWAAEHEITADAAAELVGERFPELRGAPVEPLATGWDNTVFRVGGEWAFRFPRRKIAIPGVEREIATLAALAPRLPLPIPVPRYVGEPGGGFPWPFWGARLVPGRELAEVRPSDGRRAAIGAALGAFLRALHDPALVRAAGAGLPADPLRRGDPAYRAPKAAERLERLAALGLWEPDPSVRAFLGDALDEASPPAGEPVIVHGDLHVRHVLLGAGDEAAGVIDWGDVCLADPSVDLSLAYAAFAGDDRAAFLDAYGPVPPDRERAARVLALFIAATLAEYAASDGSAALLAESLAGIGRVLAP</sequence>
<dbReference type="Gene3D" id="3.30.200.20">
    <property type="entry name" value="Phosphorylase Kinase, domain 1"/>
    <property type="match status" value="1"/>
</dbReference>
<evidence type="ECO:0000259" key="1">
    <source>
        <dbReference type="Pfam" id="PF01636"/>
    </source>
</evidence>
<dbReference type="Pfam" id="PF01636">
    <property type="entry name" value="APH"/>
    <property type="match status" value="1"/>
</dbReference>
<accession>A0ABR9JZE2</accession>
<comment type="caution">
    <text evidence="2">The sequence shown here is derived from an EMBL/GenBank/DDBJ whole genome shotgun (WGS) entry which is preliminary data.</text>
</comment>
<protein>
    <submittedName>
        <fullName evidence="2">Aminoglycoside phosphotransferase (APT) family kinase protein</fullName>
    </submittedName>
</protein>
<dbReference type="PANTHER" id="PTHR21310">
    <property type="entry name" value="AMINOGLYCOSIDE PHOSPHOTRANSFERASE-RELATED-RELATED"/>
    <property type="match status" value="1"/>
</dbReference>
<feature type="domain" description="Aminoglycoside phosphotransferase" evidence="1">
    <location>
        <begin position="30"/>
        <end position="264"/>
    </location>
</feature>
<evidence type="ECO:0000313" key="2">
    <source>
        <dbReference type="EMBL" id="MBE1535944.1"/>
    </source>
</evidence>
<dbReference type="PANTHER" id="PTHR21310:SF42">
    <property type="entry name" value="BIFUNCTIONAL AAC_APH"/>
    <property type="match status" value="1"/>
</dbReference>
<dbReference type="Proteomes" id="UP000627838">
    <property type="component" value="Unassembled WGS sequence"/>
</dbReference>
<keyword evidence="2" id="KW-0418">Kinase</keyword>
<dbReference type="InterPro" id="IPR051678">
    <property type="entry name" value="AGP_Transferase"/>
</dbReference>
<dbReference type="InterPro" id="IPR002575">
    <property type="entry name" value="Aminoglycoside_PTrfase"/>
</dbReference>
<reference evidence="2 3" key="1">
    <citation type="submission" date="2020-10" db="EMBL/GenBank/DDBJ databases">
        <title>Sequencing the genomes of 1000 actinobacteria strains.</title>
        <authorList>
            <person name="Klenk H.-P."/>
        </authorList>
    </citation>
    <scope>NUCLEOTIDE SEQUENCE [LARGE SCALE GENOMIC DNA]</scope>
    <source>
        <strain evidence="2 3">DSM 46744</strain>
    </source>
</reference>
<dbReference type="Gene3D" id="3.90.1200.10">
    <property type="match status" value="1"/>
</dbReference>
<dbReference type="EMBL" id="JADBDZ010000001">
    <property type="protein sequence ID" value="MBE1535944.1"/>
    <property type="molecule type" value="Genomic_DNA"/>
</dbReference>
<organism evidence="2 3">
    <name type="scientific">Actinomadura algeriensis</name>
    <dbReference type="NCBI Taxonomy" id="1679523"/>
    <lineage>
        <taxon>Bacteria</taxon>
        <taxon>Bacillati</taxon>
        <taxon>Actinomycetota</taxon>
        <taxon>Actinomycetes</taxon>
        <taxon>Streptosporangiales</taxon>
        <taxon>Thermomonosporaceae</taxon>
        <taxon>Actinomadura</taxon>
    </lineage>
</organism>
<dbReference type="RefSeq" id="WP_192762057.1">
    <property type="nucleotide sequence ID" value="NZ_JADBDZ010000001.1"/>
</dbReference>
<gene>
    <name evidence="2" type="ORF">H4W34_005777</name>
</gene>
<keyword evidence="3" id="KW-1185">Reference proteome</keyword>
<dbReference type="GO" id="GO:0016301">
    <property type="term" value="F:kinase activity"/>
    <property type="evidence" value="ECO:0007669"/>
    <property type="project" value="UniProtKB-KW"/>
</dbReference>